<reference evidence="2" key="1">
    <citation type="submission" date="2024-06" db="EMBL/GenBank/DDBJ databases">
        <title>Caulobacter inopinatus, sp. nov.</title>
        <authorList>
            <person name="Donachie S.P."/>
        </authorList>
    </citation>
    <scope>NUCLEOTIDE SEQUENCE</scope>
    <source>
        <strain evidence="2">73W</strain>
    </source>
</reference>
<evidence type="ECO:0000256" key="1">
    <source>
        <dbReference type="SAM" id="Phobius"/>
    </source>
</evidence>
<sequence length="138" mass="14702">MSPVFAFIALWLIFLATAIFAVARGGMAERLASLCVVLAALAVMGIHQLAPSPTIPLMLLALDGALALALLGLAMRYGRAWLGAAMVAQAIQFSLHAYYFVAERRHDLTYSLVNNLVTFSIVGAIVIGTVAAMRRRAA</sequence>
<keyword evidence="1" id="KW-0812">Transmembrane</keyword>
<protein>
    <submittedName>
        <fullName evidence="2">Uncharacterized protein</fullName>
    </submittedName>
</protein>
<gene>
    <name evidence="2" type="ORF">ABOZ73_04695</name>
</gene>
<accession>A0AB39KUT8</accession>
<dbReference type="EMBL" id="CP158375">
    <property type="protein sequence ID" value="XDO97720.1"/>
    <property type="molecule type" value="Genomic_DNA"/>
</dbReference>
<keyword evidence="1" id="KW-0472">Membrane</keyword>
<feature type="transmembrane region" description="Helical" evidence="1">
    <location>
        <begin position="55"/>
        <end position="73"/>
    </location>
</feature>
<keyword evidence="1" id="KW-1133">Transmembrane helix</keyword>
<proteinExistence type="predicted"/>
<feature type="transmembrane region" description="Helical" evidence="1">
    <location>
        <begin position="31"/>
        <end position="49"/>
    </location>
</feature>
<feature type="transmembrane region" description="Helical" evidence="1">
    <location>
        <begin position="112"/>
        <end position="133"/>
    </location>
</feature>
<evidence type="ECO:0000313" key="2">
    <source>
        <dbReference type="EMBL" id="XDO97720.1"/>
    </source>
</evidence>
<dbReference type="RefSeq" id="WP_369061115.1">
    <property type="nucleotide sequence ID" value="NZ_CP158375.1"/>
</dbReference>
<name>A0AB39KUT8_9CAUL</name>
<organism evidence="2">
    <name type="scientific">Caulobacter sp. 73W</name>
    <dbReference type="NCBI Taxonomy" id="3161137"/>
    <lineage>
        <taxon>Bacteria</taxon>
        <taxon>Pseudomonadati</taxon>
        <taxon>Pseudomonadota</taxon>
        <taxon>Alphaproteobacteria</taxon>
        <taxon>Caulobacterales</taxon>
        <taxon>Caulobacteraceae</taxon>
        <taxon>Caulobacter</taxon>
    </lineage>
</organism>
<feature type="transmembrane region" description="Helical" evidence="1">
    <location>
        <begin position="6"/>
        <end position="24"/>
    </location>
</feature>
<dbReference type="AlphaFoldDB" id="A0AB39KUT8"/>
<feature type="transmembrane region" description="Helical" evidence="1">
    <location>
        <begin position="80"/>
        <end position="100"/>
    </location>
</feature>